<name>A0A329TLG4_9FIRM</name>
<comment type="caution">
    <text evidence="1">The sequence shown here is derived from an EMBL/GenBank/DDBJ whole genome shotgun (WGS) entry which is preliminary data.</text>
</comment>
<dbReference type="AlphaFoldDB" id="A0A329TLG4"/>
<dbReference type="InterPro" id="IPR016181">
    <property type="entry name" value="Acyl_CoA_acyltransferase"/>
</dbReference>
<evidence type="ECO:0000313" key="1">
    <source>
        <dbReference type="EMBL" id="RAW50631.1"/>
    </source>
</evidence>
<dbReference type="EMBL" id="PRKZ01000003">
    <property type="protein sequence ID" value="RAW50631.1"/>
    <property type="molecule type" value="Genomic_DNA"/>
</dbReference>
<dbReference type="SUPFAM" id="SSF55729">
    <property type="entry name" value="Acyl-CoA N-acyltransferases (Nat)"/>
    <property type="match status" value="1"/>
</dbReference>
<accession>A0A329TLG4</accession>
<organism evidence="1 2">
    <name type="scientific">Faecalibacterium prausnitzii</name>
    <dbReference type="NCBI Taxonomy" id="853"/>
    <lineage>
        <taxon>Bacteria</taxon>
        <taxon>Bacillati</taxon>
        <taxon>Bacillota</taxon>
        <taxon>Clostridia</taxon>
        <taxon>Eubacteriales</taxon>
        <taxon>Oscillospiraceae</taxon>
        <taxon>Faecalibacterium</taxon>
    </lineage>
</organism>
<dbReference type="RefSeq" id="WP_112115408.1">
    <property type="nucleotide sequence ID" value="NZ_PRKZ01000003.1"/>
</dbReference>
<protein>
    <submittedName>
        <fullName evidence="1">Uncharacterized protein</fullName>
    </submittedName>
</protein>
<gene>
    <name evidence="1" type="ORF">C4N25_06520</name>
</gene>
<evidence type="ECO:0000313" key="2">
    <source>
        <dbReference type="Proteomes" id="UP000251634"/>
    </source>
</evidence>
<reference evidence="1 2" key="1">
    <citation type="submission" date="2018-02" db="EMBL/GenBank/DDBJ databases">
        <title>Complete genome sequencing of Faecalibacterium prausnitzii strains isolated from the human gut.</title>
        <authorList>
            <person name="Fitzgerald B.C."/>
            <person name="Shkoporov A.N."/>
            <person name="Ross P.R."/>
            <person name="Hill C."/>
        </authorList>
    </citation>
    <scope>NUCLEOTIDE SEQUENCE [LARGE SCALE GENOMIC DNA]</scope>
    <source>
        <strain evidence="1 2">APC942/8-14-2</strain>
    </source>
</reference>
<sequence length="272" mass="30353">MYRLMQPSDRAAVVALWQKERGDTAEFINTAMDRFAGEQNVYVAEENGQIEAAALVVPVTLQGRPGNYLFGLCGQGSLILAGLVDTLCAQQKLRGAGFTVAVPTSPERAALLQDKGFQKAFALRCLPREVERNLWSQAEFDSVTAKKLCELRERFWPDTVMLTPEKMAVVLGDLYSRGATIVSSEQGYGIYFRKEDTLYFVELMAEDDRSAEKLMEAAREKEVIVEKAVITVGAAQNLFLGEGTRQDYGMIRFEGEPFDVSESYMRLMLENG</sequence>
<dbReference type="Proteomes" id="UP000251634">
    <property type="component" value="Unassembled WGS sequence"/>
</dbReference>
<proteinExistence type="predicted"/>